<dbReference type="InterPro" id="IPR050925">
    <property type="entry name" value="Rhomboid_protease_S54"/>
</dbReference>
<dbReference type="EMBL" id="DS547112">
    <property type="protein sequence ID" value="EDR05681.1"/>
    <property type="molecule type" value="Genomic_DNA"/>
</dbReference>
<keyword evidence="10" id="KW-1185">Reference proteome</keyword>
<evidence type="ECO:0000256" key="3">
    <source>
        <dbReference type="ARBA" id="ARBA00022692"/>
    </source>
</evidence>
<evidence type="ECO:0000259" key="8">
    <source>
        <dbReference type="Pfam" id="PF01694"/>
    </source>
</evidence>
<evidence type="ECO:0000256" key="2">
    <source>
        <dbReference type="ARBA" id="ARBA00009045"/>
    </source>
</evidence>
<dbReference type="FunCoup" id="B0DIF5">
    <property type="interactions" value="309"/>
</dbReference>
<evidence type="ECO:0000313" key="9">
    <source>
        <dbReference type="EMBL" id="EDR05681.1"/>
    </source>
</evidence>
<proteinExistence type="inferred from homology"/>
<comment type="subcellular location">
    <subcellularLocation>
        <location evidence="1">Membrane</location>
        <topology evidence="1">Multi-pass membrane protein</topology>
    </subcellularLocation>
</comment>
<evidence type="ECO:0000256" key="1">
    <source>
        <dbReference type="ARBA" id="ARBA00004141"/>
    </source>
</evidence>
<evidence type="ECO:0000313" key="10">
    <source>
        <dbReference type="Proteomes" id="UP000001194"/>
    </source>
</evidence>
<feature type="domain" description="Peptidase S54 rhomboid" evidence="8">
    <location>
        <begin position="222"/>
        <end position="249"/>
    </location>
</feature>
<organism evidence="10">
    <name type="scientific">Laccaria bicolor (strain S238N-H82 / ATCC MYA-4686)</name>
    <name type="common">Bicoloured deceiver</name>
    <name type="synonym">Laccaria laccata var. bicolor</name>
    <dbReference type="NCBI Taxonomy" id="486041"/>
    <lineage>
        <taxon>Eukaryota</taxon>
        <taxon>Fungi</taxon>
        <taxon>Dikarya</taxon>
        <taxon>Basidiomycota</taxon>
        <taxon>Agaricomycotina</taxon>
        <taxon>Agaricomycetes</taxon>
        <taxon>Agaricomycetidae</taxon>
        <taxon>Agaricales</taxon>
        <taxon>Agaricineae</taxon>
        <taxon>Hydnangiaceae</taxon>
        <taxon>Laccaria</taxon>
    </lineage>
</organism>
<dbReference type="Gene3D" id="1.20.1540.10">
    <property type="entry name" value="Rhomboid-like"/>
    <property type="match status" value="1"/>
</dbReference>
<dbReference type="InterPro" id="IPR035952">
    <property type="entry name" value="Rhomboid-like_sf"/>
</dbReference>
<dbReference type="InParanoid" id="B0DIF5"/>
<dbReference type="GO" id="GO:0006465">
    <property type="term" value="P:signal peptide processing"/>
    <property type="evidence" value="ECO:0007669"/>
    <property type="project" value="TreeGrafter"/>
</dbReference>
<keyword evidence="5 7" id="KW-1133">Transmembrane helix</keyword>
<dbReference type="HOGENOM" id="CLU_034022_1_0_1"/>
<reference evidence="9 10" key="1">
    <citation type="journal article" date="2008" name="Nature">
        <title>The genome of Laccaria bicolor provides insights into mycorrhizal symbiosis.</title>
        <authorList>
            <person name="Martin F."/>
            <person name="Aerts A."/>
            <person name="Ahren D."/>
            <person name="Brun A."/>
            <person name="Danchin E.G.J."/>
            <person name="Duchaussoy F."/>
            <person name="Gibon J."/>
            <person name="Kohler A."/>
            <person name="Lindquist E."/>
            <person name="Pereda V."/>
            <person name="Salamov A."/>
            <person name="Shapiro H.J."/>
            <person name="Wuyts J."/>
            <person name="Blaudez D."/>
            <person name="Buee M."/>
            <person name="Brokstein P."/>
            <person name="Canbaeck B."/>
            <person name="Cohen D."/>
            <person name="Courty P.E."/>
            <person name="Coutinho P.M."/>
            <person name="Delaruelle C."/>
            <person name="Detter J.C."/>
            <person name="Deveau A."/>
            <person name="DiFazio S."/>
            <person name="Duplessis S."/>
            <person name="Fraissinet-Tachet L."/>
            <person name="Lucic E."/>
            <person name="Frey-Klett P."/>
            <person name="Fourrey C."/>
            <person name="Feussner I."/>
            <person name="Gay G."/>
            <person name="Grimwood J."/>
            <person name="Hoegger P.J."/>
            <person name="Jain P."/>
            <person name="Kilaru S."/>
            <person name="Labbe J."/>
            <person name="Lin Y.C."/>
            <person name="Legue V."/>
            <person name="Le Tacon F."/>
            <person name="Marmeisse R."/>
            <person name="Melayah D."/>
            <person name="Montanini B."/>
            <person name="Muratet M."/>
            <person name="Nehls U."/>
            <person name="Niculita-Hirzel H."/>
            <person name="Oudot-Le Secq M.P."/>
            <person name="Peter M."/>
            <person name="Quesneville H."/>
            <person name="Rajashekar B."/>
            <person name="Reich M."/>
            <person name="Rouhier N."/>
            <person name="Schmutz J."/>
            <person name="Yin T."/>
            <person name="Chalot M."/>
            <person name="Henrissat B."/>
            <person name="Kuees U."/>
            <person name="Lucas S."/>
            <person name="Van de Peer Y."/>
            <person name="Podila G.K."/>
            <person name="Polle A."/>
            <person name="Pukkila P.J."/>
            <person name="Richardson P.M."/>
            <person name="Rouze P."/>
            <person name="Sanders I.R."/>
            <person name="Stajich J.E."/>
            <person name="Tunlid A."/>
            <person name="Tuskan G."/>
            <person name="Grigoriev I.V."/>
        </authorList>
    </citation>
    <scope>NUCLEOTIDE SEQUENCE [LARGE SCALE GENOMIC DNA]</scope>
    <source>
        <strain evidence="10">S238N-H82 / ATCC MYA-4686</strain>
    </source>
</reference>
<evidence type="ECO:0000256" key="4">
    <source>
        <dbReference type="ARBA" id="ARBA00022801"/>
    </source>
</evidence>
<dbReference type="InterPro" id="IPR022764">
    <property type="entry name" value="Peptidase_S54_rhomboid_dom"/>
</dbReference>
<evidence type="ECO:0000256" key="6">
    <source>
        <dbReference type="ARBA" id="ARBA00023136"/>
    </source>
</evidence>
<dbReference type="Proteomes" id="UP000001194">
    <property type="component" value="Unassembled WGS sequence"/>
</dbReference>
<gene>
    <name evidence="9" type="ORF">LACBIDRAFT_302845</name>
</gene>
<feature type="domain" description="Peptidase S54 rhomboid" evidence="8">
    <location>
        <begin position="289"/>
        <end position="434"/>
    </location>
</feature>
<evidence type="ECO:0000256" key="5">
    <source>
        <dbReference type="ARBA" id="ARBA00022989"/>
    </source>
</evidence>
<dbReference type="GO" id="GO:0016020">
    <property type="term" value="C:membrane"/>
    <property type="evidence" value="ECO:0007669"/>
    <property type="project" value="UniProtKB-SubCell"/>
</dbReference>
<feature type="transmembrane region" description="Helical" evidence="7">
    <location>
        <begin position="287"/>
        <end position="309"/>
    </location>
</feature>
<dbReference type="KEGG" id="lbc:LACBIDRAFT_302845"/>
<dbReference type="OrthoDB" id="10260614at2759"/>
<dbReference type="PANTHER" id="PTHR43731:SF14">
    <property type="entry name" value="PRESENILIN-ASSOCIATED RHOMBOID-LIKE PROTEIN, MITOCHONDRIAL"/>
    <property type="match status" value="1"/>
</dbReference>
<name>B0DIF5_LACBS</name>
<dbReference type="Pfam" id="PF01694">
    <property type="entry name" value="Rhomboid"/>
    <property type="match status" value="2"/>
</dbReference>
<accession>B0DIF5</accession>
<dbReference type="AlphaFoldDB" id="B0DIF5"/>
<protein>
    <submittedName>
        <fullName evidence="9">Predicted protein</fullName>
    </submittedName>
</protein>
<comment type="similarity">
    <text evidence="2">Belongs to the peptidase S54 family.</text>
</comment>
<keyword evidence="3 7" id="KW-0812">Transmembrane</keyword>
<sequence>MLWASLRCQSTRPPASLFFRNSIVSPRSFSQTTQPRNFFRPSRILRQESAPGSVPSFRSKIGHAGYGEAFSETVGKPGIRNQILFVAGGSFLAFMYAASRTNIETDYWTKRMTSVSSVWTFQSLTSTDLKRAQNVEVIKDLREWFAGLNLRLQEMPGLIRPWVGLAFVSVLQPYADASEGKRLCWKICLLNAAVWVAWKVRRWQGPMSIRFMHNPLSGLSFTLLTSMFSHRSFFHLLFNCLALESFGKSHFHSKVGFLKKIIPGSAAYFYLLREQGKAEPQMLESTAAYHFLAFFVSAGLFSGLVSHVVNAKFRYPRLVAQLATSSQAVPKADTWASAVAAASATASTVAKKKVPEILPSLGASGAIYAAVTTTALAFPDSQIALFIPPSYPINIQWGVGGLVALDMIGILRGWRYLDHWAHLGGAAFGVAYYAYGPTIWNHIRRTLEIQYPSDQKT</sequence>
<dbReference type="SUPFAM" id="SSF144091">
    <property type="entry name" value="Rhomboid-like"/>
    <property type="match status" value="1"/>
</dbReference>
<dbReference type="PANTHER" id="PTHR43731">
    <property type="entry name" value="RHOMBOID PROTEASE"/>
    <property type="match status" value="1"/>
</dbReference>
<dbReference type="STRING" id="486041.B0DIF5"/>
<keyword evidence="4" id="KW-0378">Hydrolase</keyword>
<evidence type="ECO:0000256" key="7">
    <source>
        <dbReference type="SAM" id="Phobius"/>
    </source>
</evidence>
<dbReference type="GO" id="GO:0004252">
    <property type="term" value="F:serine-type endopeptidase activity"/>
    <property type="evidence" value="ECO:0007669"/>
    <property type="project" value="InterPro"/>
</dbReference>
<dbReference type="GeneID" id="6079374"/>
<dbReference type="RefSeq" id="XP_001883785.1">
    <property type="nucleotide sequence ID" value="XM_001883750.1"/>
</dbReference>
<keyword evidence="6 7" id="KW-0472">Membrane</keyword>